<evidence type="ECO:0000256" key="1">
    <source>
        <dbReference type="SAM" id="Coils"/>
    </source>
</evidence>
<dbReference type="AlphaFoldDB" id="A0AAV1QMY7"/>
<evidence type="ECO:0000313" key="3">
    <source>
        <dbReference type="Proteomes" id="UP001314229"/>
    </source>
</evidence>
<name>A0AAV1QMY7_SCOSC</name>
<accession>A0AAV1QMY7</accession>
<protein>
    <submittedName>
        <fullName evidence="2">Uncharacterized protein LOC115246842</fullName>
    </submittedName>
</protein>
<sequence>KQQEENAARKRSVEDLKRELERLEELKRLNSARARLQVYDEGEFYPEHELKSQNTELSTVMQATNQ</sequence>
<gene>
    <name evidence="2" type="ORF">FSCOSCO3_A005354</name>
</gene>
<dbReference type="Proteomes" id="UP001314229">
    <property type="component" value="Unassembled WGS sequence"/>
</dbReference>
<evidence type="ECO:0000313" key="2">
    <source>
        <dbReference type="EMBL" id="CAK6984840.1"/>
    </source>
</evidence>
<organism evidence="2 3">
    <name type="scientific">Scomber scombrus</name>
    <name type="common">Atlantic mackerel</name>
    <name type="synonym">Scomber vernalis</name>
    <dbReference type="NCBI Taxonomy" id="13677"/>
    <lineage>
        <taxon>Eukaryota</taxon>
        <taxon>Metazoa</taxon>
        <taxon>Chordata</taxon>
        <taxon>Craniata</taxon>
        <taxon>Vertebrata</taxon>
        <taxon>Euteleostomi</taxon>
        <taxon>Actinopterygii</taxon>
        <taxon>Neopterygii</taxon>
        <taxon>Teleostei</taxon>
        <taxon>Neoteleostei</taxon>
        <taxon>Acanthomorphata</taxon>
        <taxon>Pelagiaria</taxon>
        <taxon>Scombriformes</taxon>
        <taxon>Scombridae</taxon>
        <taxon>Scomber</taxon>
    </lineage>
</organism>
<feature type="non-terminal residue" evidence="2">
    <location>
        <position position="1"/>
    </location>
</feature>
<proteinExistence type="predicted"/>
<dbReference type="EMBL" id="CAWUFR010002285">
    <property type="protein sequence ID" value="CAK6984840.1"/>
    <property type="molecule type" value="Genomic_DNA"/>
</dbReference>
<keyword evidence="1" id="KW-0175">Coiled coil</keyword>
<keyword evidence="3" id="KW-1185">Reference proteome</keyword>
<feature type="coiled-coil region" evidence="1">
    <location>
        <begin position="6"/>
        <end position="33"/>
    </location>
</feature>
<feature type="non-terminal residue" evidence="2">
    <location>
        <position position="66"/>
    </location>
</feature>
<comment type="caution">
    <text evidence="2">The sequence shown here is derived from an EMBL/GenBank/DDBJ whole genome shotgun (WGS) entry which is preliminary data.</text>
</comment>
<reference evidence="2 3" key="1">
    <citation type="submission" date="2024-01" db="EMBL/GenBank/DDBJ databases">
        <authorList>
            <person name="Alioto T."/>
            <person name="Alioto T."/>
            <person name="Gomez Garrido J."/>
        </authorList>
    </citation>
    <scope>NUCLEOTIDE SEQUENCE [LARGE SCALE GENOMIC DNA]</scope>
</reference>